<evidence type="ECO:0000256" key="8">
    <source>
        <dbReference type="ARBA" id="ARBA00022833"/>
    </source>
</evidence>
<evidence type="ECO:0000256" key="6">
    <source>
        <dbReference type="ARBA" id="ARBA00022759"/>
    </source>
</evidence>
<keyword evidence="5 9" id="KW-0479">Metal-binding</keyword>
<dbReference type="Proteomes" id="UP000019265">
    <property type="component" value="Chromosome"/>
</dbReference>
<dbReference type="PANTHER" id="PTHR46986">
    <property type="entry name" value="ENDORIBONUCLEASE YBEY, CHLOROPLASTIC"/>
    <property type="match status" value="1"/>
</dbReference>
<keyword evidence="9" id="KW-0963">Cytoplasm</keyword>
<dbReference type="eggNOG" id="COG0319">
    <property type="taxonomic scope" value="Bacteria"/>
</dbReference>
<dbReference type="InterPro" id="IPR002036">
    <property type="entry name" value="YbeY"/>
</dbReference>
<comment type="similarity">
    <text evidence="1 9">Belongs to the endoribonuclease YbeY family.</text>
</comment>
<dbReference type="NCBIfam" id="TIGR00043">
    <property type="entry name" value="rRNA maturation RNase YbeY"/>
    <property type="match status" value="1"/>
</dbReference>
<dbReference type="InterPro" id="IPR020549">
    <property type="entry name" value="YbeY_CS"/>
</dbReference>
<dbReference type="AlphaFoldDB" id="W6A9T2"/>
<keyword evidence="8 9" id="KW-0862">Zinc</keyword>
<dbReference type="STRING" id="1276257.SSABA_v1c03140"/>
<dbReference type="Gene3D" id="3.40.390.30">
    <property type="entry name" value="Metalloproteases ('zincins'), catalytic domain"/>
    <property type="match status" value="1"/>
</dbReference>
<dbReference type="HAMAP" id="MF_00009">
    <property type="entry name" value="Endoribonucl_YbeY"/>
    <property type="match status" value="1"/>
</dbReference>
<evidence type="ECO:0000256" key="7">
    <source>
        <dbReference type="ARBA" id="ARBA00022801"/>
    </source>
</evidence>
<dbReference type="Pfam" id="PF02130">
    <property type="entry name" value="YbeY"/>
    <property type="match status" value="1"/>
</dbReference>
<evidence type="ECO:0000313" key="11">
    <source>
        <dbReference type="Proteomes" id="UP000019265"/>
    </source>
</evidence>
<protein>
    <recommendedName>
        <fullName evidence="9">Endoribonuclease YbeY</fullName>
        <ecNumber evidence="9">3.1.-.-</ecNumber>
    </recommendedName>
</protein>
<keyword evidence="2 9" id="KW-0690">Ribosome biogenesis</keyword>
<organism evidence="10 11">
    <name type="scientific">Spiroplasma sabaudiense Ar-1343</name>
    <dbReference type="NCBI Taxonomy" id="1276257"/>
    <lineage>
        <taxon>Bacteria</taxon>
        <taxon>Bacillati</taxon>
        <taxon>Mycoplasmatota</taxon>
        <taxon>Mollicutes</taxon>
        <taxon>Entomoplasmatales</taxon>
        <taxon>Spiroplasmataceae</taxon>
        <taxon>Spiroplasma</taxon>
    </lineage>
</organism>
<dbReference type="PANTHER" id="PTHR46986:SF1">
    <property type="entry name" value="ENDORIBONUCLEASE YBEY, CHLOROPLASTIC"/>
    <property type="match status" value="1"/>
</dbReference>
<dbReference type="GO" id="GO:0005737">
    <property type="term" value="C:cytoplasm"/>
    <property type="evidence" value="ECO:0007669"/>
    <property type="project" value="UniProtKB-SubCell"/>
</dbReference>
<evidence type="ECO:0000256" key="5">
    <source>
        <dbReference type="ARBA" id="ARBA00022723"/>
    </source>
</evidence>
<dbReference type="GO" id="GO:0006364">
    <property type="term" value="P:rRNA processing"/>
    <property type="evidence" value="ECO:0007669"/>
    <property type="project" value="UniProtKB-UniRule"/>
</dbReference>
<dbReference type="EMBL" id="CP006934">
    <property type="protein sequence ID" value="AHI53726.1"/>
    <property type="molecule type" value="Genomic_DNA"/>
</dbReference>
<dbReference type="EC" id="3.1.-.-" evidence="9"/>
<name>W6A9T2_9MOLU</name>
<evidence type="ECO:0000256" key="2">
    <source>
        <dbReference type="ARBA" id="ARBA00022517"/>
    </source>
</evidence>
<feature type="binding site" evidence="9">
    <location>
        <position position="123"/>
    </location>
    <ligand>
        <name>Zn(2+)</name>
        <dbReference type="ChEBI" id="CHEBI:29105"/>
        <note>catalytic</note>
    </ligand>
</feature>
<dbReference type="GO" id="GO:0006508">
    <property type="term" value="P:proteolysis"/>
    <property type="evidence" value="ECO:0007669"/>
    <property type="project" value="UniProtKB-KW"/>
</dbReference>
<comment type="function">
    <text evidence="9">Single strand-specific metallo-endoribonuclease involved in late-stage 70S ribosome quality control and in maturation of the 3' terminus of the 16S rRNA.</text>
</comment>
<evidence type="ECO:0000313" key="10">
    <source>
        <dbReference type="EMBL" id="AHI53726.1"/>
    </source>
</evidence>
<evidence type="ECO:0000256" key="9">
    <source>
        <dbReference type="HAMAP-Rule" id="MF_00009"/>
    </source>
</evidence>
<keyword evidence="7 9" id="KW-0378">Hydrolase</keyword>
<keyword evidence="10" id="KW-0645">Protease</keyword>
<evidence type="ECO:0000256" key="3">
    <source>
        <dbReference type="ARBA" id="ARBA00022552"/>
    </source>
</evidence>
<keyword evidence="6 9" id="KW-0255">Endonuclease</keyword>
<feature type="binding site" evidence="9">
    <location>
        <position position="129"/>
    </location>
    <ligand>
        <name>Zn(2+)</name>
        <dbReference type="ChEBI" id="CHEBI:29105"/>
        <note>catalytic</note>
    </ligand>
</feature>
<evidence type="ECO:0000256" key="4">
    <source>
        <dbReference type="ARBA" id="ARBA00022722"/>
    </source>
</evidence>
<dbReference type="PROSITE" id="PS01306">
    <property type="entry name" value="UPF0054"/>
    <property type="match status" value="1"/>
</dbReference>
<dbReference type="OrthoDB" id="9807740at2"/>
<proteinExistence type="inferred from homology"/>
<evidence type="ECO:0000256" key="1">
    <source>
        <dbReference type="ARBA" id="ARBA00010875"/>
    </source>
</evidence>
<dbReference type="GO" id="GO:0008270">
    <property type="term" value="F:zinc ion binding"/>
    <property type="evidence" value="ECO:0007669"/>
    <property type="project" value="UniProtKB-UniRule"/>
</dbReference>
<comment type="subcellular location">
    <subcellularLocation>
        <location evidence="9">Cytoplasm</location>
    </subcellularLocation>
</comment>
<keyword evidence="10" id="KW-0482">Metalloprotease</keyword>
<dbReference type="InterPro" id="IPR023091">
    <property type="entry name" value="MetalPrtase_cat_dom_sf_prd"/>
</dbReference>
<comment type="cofactor">
    <cofactor evidence="9">
        <name>Zn(2+)</name>
        <dbReference type="ChEBI" id="CHEBI:29105"/>
    </cofactor>
    <text evidence="9">Binds 1 zinc ion.</text>
</comment>
<dbReference type="HOGENOM" id="CLU_106710_3_0_14"/>
<dbReference type="GO" id="GO:0004521">
    <property type="term" value="F:RNA endonuclease activity"/>
    <property type="evidence" value="ECO:0007669"/>
    <property type="project" value="UniProtKB-UniRule"/>
</dbReference>
<feature type="binding site" evidence="9">
    <location>
        <position position="119"/>
    </location>
    <ligand>
        <name>Zn(2+)</name>
        <dbReference type="ChEBI" id="CHEBI:29105"/>
        <note>catalytic</note>
    </ligand>
</feature>
<dbReference type="KEGG" id="ssab:SSABA_v1c03140"/>
<accession>W6A9T2</accession>
<keyword evidence="11" id="KW-1185">Reference proteome</keyword>
<dbReference type="RefSeq" id="WP_025250862.1">
    <property type="nucleotide sequence ID" value="NZ_CP006934.1"/>
</dbReference>
<dbReference type="SUPFAM" id="SSF55486">
    <property type="entry name" value="Metalloproteases ('zincins'), catalytic domain"/>
    <property type="match status" value="1"/>
</dbReference>
<sequence length="166" mass="19208">MQNLSFSNSTSLDLLEFQFLYEEIYAAAINTLSIKKPVLLSVNFIDKDEALNLNSYFRSKNYVPDVLSFPAELSDFSSILSEDEISEIGDIFICYDEALNKSKRYQHSIREEMAFLFVHGFLHLLGYDHEKSSLDEKVMFELQDSILLKIGISYNIVFDELDYLRG</sequence>
<keyword evidence="4 9" id="KW-0540">Nuclease</keyword>
<keyword evidence="3 9" id="KW-0698">rRNA processing</keyword>
<dbReference type="PATRIC" id="fig|1276257.3.peg.320"/>
<gene>
    <name evidence="10" type="primary">yqfG</name>
    <name evidence="9" type="synonym">ybeY</name>
    <name evidence="10" type="ORF">SSABA_v1c03140</name>
</gene>
<reference evidence="10 11" key="1">
    <citation type="journal article" date="2014" name="Genome Biol. Evol.">
        <title>Molecular evolution of the substrate utilization strategies and putative virulence factors in mosquito-associated Spiroplasma species.</title>
        <authorList>
            <person name="Chang T.H."/>
            <person name="Lo W.S."/>
            <person name="Ku C."/>
            <person name="Chen L.L."/>
            <person name="Kuo C.H."/>
        </authorList>
    </citation>
    <scope>NUCLEOTIDE SEQUENCE [LARGE SCALE GENOMIC DNA]</scope>
    <source>
        <strain evidence="10">Ar-1343</strain>
    </source>
</reference>
<dbReference type="GO" id="GO:0004222">
    <property type="term" value="F:metalloendopeptidase activity"/>
    <property type="evidence" value="ECO:0007669"/>
    <property type="project" value="InterPro"/>
</dbReference>